<gene>
    <name evidence="1" type="ORF">BT96DRAFT_943342</name>
</gene>
<name>A0A6A4HAC6_9AGAR</name>
<evidence type="ECO:0000313" key="1">
    <source>
        <dbReference type="EMBL" id="KAE9394177.1"/>
    </source>
</evidence>
<evidence type="ECO:0000313" key="2">
    <source>
        <dbReference type="Proteomes" id="UP000799118"/>
    </source>
</evidence>
<dbReference type="InterPro" id="IPR001969">
    <property type="entry name" value="Aspartic_peptidase_AS"/>
</dbReference>
<accession>A0A6A4HAC6</accession>
<reference evidence="1" key="1">
    <citation type="journal article" date="2019" name="Environ. Microbiol.">
        <title>Fungal ecological strategies reflected in gene transcription - a case study of two litter decomposers.</title>
        <authorList>
            <person name="Barbi F."/>
            <person name="Kohler A."/>
            <person name="Barry K."/>
            <person name="Baskaran P."/>
            <person name="Daum C."/>
            <person name="Fauchery L."/>
            <person name="Ihrmark K."/>
            <person name="Kuo A."/>
            <person name="LaButti K."/>
            <person name="Lipzen A."/>
            <person name="Morin E."/>
            <person name="Grigoriev I.V."/>
            <person name="Henrissat B."/>
            <person name="Lindahl B."/>
            <person name="Martin F."/>
        </authorList>
    </citation>
    <scope>NUCLEOTIDE SEQUENCE</scope>
    <source>
        <strain evidence="1">JB14</strain>
    </source>
</reference>
<dbReference type="PROSITE" id="PS00141">
    <property type="entry name" value="ASP_PROTEASE"/>
    <property type="match status" value="1"/>
</dbReference>
<sequence length="121" mass="13842">MFKAVKMHREDTQKKAVACYRTVFFRGHEYLNDKDGGIEQTVVRGLKVPIKDAPKLQDFLVKYSSAVVAADKLYTMVTGVFNVVINGQKFRLMIDTGSELTIGLRSFFEYTRLPREIEGMK</sequence>
<keyword evidence="2" id="KW-1185">Reference proteome</keyword>
<dbReference type="GO" id="GO:0006508">
    <property type="term" value="P:proteolysis"/>
    <property type="evidence" value="ECO:0007669"/>
    <property type="project" value="InterPro"/>
</dbReference>
<dbReference type="Proteomes" id="UP000799118">
    <property type="component" value="Unassembled WGS sequence"/>
</dbReference>
<protein>
    <submittedName>
        <fullName evidence="1">Uncharacterized protein</fullName>
    </submittedName>
</protein>
<dbReference type="EMBL" id="ML769555">
    <property type="protein sequence ID" value="KAE9394177.1"/>
    <property type="molecule type" value="Genomic_DNA"/>
</dbReference>
<dbReference type="OrthoDB" id="5535068at2759"/>
<organism evidence="1 2">
    <name type="scientific">Gymnopus androsaceus JB14</name>
    <dbReference type="NCBI Taxonomy" id="1447944"/>
    <lineage>
        <taxon>Eukaryota</taxon>
        <taxon>Fungi</taxon>
        <taxon>Dikarya</taxon>
        <taxon>Basidiomycota</taxon>
        <taxon>Agaricomycotina</taxon>
        <taxon>Agaricomycetes</taxon>
        <taxon>Agaricomycetidae</taxon>
        <taxon>Agaricales</taxon>
        <taxon>Marasmiineae</taxon>
        <taxon>Omphalotaceae</taxon>
        <taxon>Gymnopus</taxon>
    </lineage>
</organism>
<dbReference type="AlphaFoldDB" id="A0A6A4HAC6"/>
<dbReference type="GO" id="GO:0004190">
    <property type="term" value="F:aspartic-type endopeptidase activity"/>
    <property type="evidence" value="ECO:0007669"/>
    <property type="project" value="InterPro"/>
</dbReference>
<proteinExistence type="predicted"/>